<dbReference type="EMBL" id="JAGQKZ010000001">
    <property type="protein sequence ID" value="MCA9391623.1"/>
    <property type="molecule type" value="Genomic_DNA"/>
</dbReference>
<reference evidence="1" key="1">
    <citation type="submission" date="2020-04" db="EMBL/GenBank/DDBJ databases">
        <authorList>
            <person name="Zhang T."/>
        </authorList>
    </citation>
    <scope>NUCLEOTIDE SEQUENCE</scope>
    <source>
        <strain evidence="1">HKST-UBA03</strain>
    </source>
</reference>
<dbReference type="AlphaFoldDB" id="A0A955LJM2"/>
<organism evidence="1 2">
    <name type="scientific">candidate division WWE3 bacterium</name>
    <dbReference type="NCBI Taxonomy" id="2053526"/>
    <lineage>
        <taxon>Bacteria</taxon>
        <taxon>Katanobacteria</taxon>
    </lineage>
</organism>
<proteinExistence type="predicted"/>
<dbReference type="SUPFAM" id="SSF53056">
    <property type="entry name" value="beta-carbonic anhydrase, cab"/>
    <property type="match status" value="1"/>
</dbReference>
<protein>
    <recommendedName>
        <fullName evidence="3">Carbonic anhydrase</fullName>
    </recommendedName>
</protein>
<dbReference type="InterPro" id="IPR036874">
    <property type="entry name" value="Carbonic_anhydrase_sf"/>
</dbReference>
<name>A0A955LJM2_UNCKA</name>
<evidence type="ECO:0008006" key="3">
    <source>
        <dbReference type="Google" id="ProtNLM"/>
    </source>
</evidence>
<dbReference type="GO" id="GO:0008270">
    <property type="term" value="F:zinc ion binding"/>
    <property type="evidence" value="ECO:0007669"/>
    <property type="project" value="InterPro"/>
</dbReference>
<gene>
    <name evidence="1" type="ORF">KC614_00270</name>
</gene>
<reference evidence="1" key="2">
    <citation type="journal article" date="2021" name="Microbiome">
        <title>Successional dynamics and alternative stable states in a saline activated sludge microbial community over 9 years.</title>
        <authorList>
            <person name="Wang Y."/>
            <person name="Ye J."/>
            <person name="Ju F."/>
            <person name="Liu L."/>
            <person name="Boyd J.A."/>
            <person name="Deng Y."/>
            <person name="Parks D.H."/>
            <person name="Jiang X."/>
            <person name="Yin X."/>
            <person name="Woodcroft B.J."/>
            <person name="Tyson G.W."/>
            <person name="Hugenholtz P."/>
            <person name="Polz M.F."/>
            <person name="Zhang T."/>
        </authorList>
    </citation>
    <scope>NUCLEOTIDE SEQUENCE</scope>
    <source>
        <strain evidence="1">HKST-UBA03</strain>
    </source>
</reference>
<comment type="caution">
    <text evidence="1">The sequence shown here is derived from an EMBL/GenBank/DDBJ whole genome shotgun (WGS) entry which is preliminary data.</text>
</comment>
<dbReference type="Gene3D" id="3.40.1050.10">
    <property type="entry name" value="Carbonic anhydrase"/>
    <property type="match status" value="1"/>
</dbReference>
<sequence length="114" mass="12768">MAHICGNCVFHCMDFRFQKTFDSLIESLEIELGDFDRVSVAGGAGNFEQLERHLELTTKLHDAKTLVLTVHEDCGAGATRDDLIKAIGIAKETYPERTVKAFYVMLDGTWEEVS</sequence>
<dbReference type="Proteomes" id="UP000751518">
    <property type="component" value="Unassembled WGS sequence"/>
</dbReference>
<evidence type="ECO:0000313" key="1">
    <source>
        <dbReference type="EMBL" id="MCA9391623.1"/>
    </source>
</evidence>
<evidence type="ECO:0000313" key="2">
    <source>
        <dbReference type="Proteomes" id="UP000751518"/>
    </source>
</evidence>
<accession>A0A955LJM2</accession>
<dbReference type="GO" id="GO:0004089">
    <property type="term" value="F:carbonate dehydratase activity"/>
    <property type="evidence" value="ECO:0007669"/>
    <property type="project" value="InterPro"/>
</dbReference>